<dbReference type="Ensembl" id="ENSEBUT00000017896.1">
    <property type="protein sequence ID" value="ENSEBUP00000017320.1"/>
    <property type="gene ID" value="ENSEBUG00000010819.1"/>
</dbReference>
<dbReference type="GO" id="GO:0005615">
    <property type="term" value="C:extracellular space"/>
    <property type="evidence" value="ECO:0007669"/>
    <property type="project" value="TreeGrafter"/>
</dbReference>
<evidence type="ECO:0000259" key="1">
    <source>
        <dbReference type="PROSITE" id="PS50234"/>
    </source>
</evidence>
<sequence length="182" mass="20073">MDDSKVSTLAAFKQAVKKLEWIAGGTWTPSALKYAYDILVKTGKRAGVLVSAIVITDGRYDPRDKDDNLQALCNAGVNVNAIGIGDMFQRQQDTDTLKSITCGKSENIHGMSQFADLVAEDTINKIEKQICPGNQPPTICLNVKLHEHDIPWNVWQHLIRIVCFVVAEPKYICPEMSCGPGK</sequence>
<dbReference type="PANTHER" id="PTHR24020">
    <property type="entry name" value="COLLAGEN ALPHA"/>
    <property type="match status" value="1"/>
</dbReference>
<feature type="domain" description="VWFA" evidence="1">
    <location>
        <begin position="1"/>
        <end position="126"/>
    </location>
</feature>
<name>A0A8C4QLM6_EPTBU</name>
<dbReference type="PROSITE" id="PS50234">
    <property type="entry name" value="VWFA"/>
    <property type="match status" value="1"/>
</dbReference>
<dbReference type="OMA" id="KIACNTS"/>
<dbReference type="SUPFAM" id="SSF53300">
    <property type="entry name" value="vWA-like"/>
    <property type="match status" value="1"/>
</dbReference>
<dbReference type="Gene3D" id="3.40.50.410">
    <property type="entry name" value="von Willebrand factor, type A domain"/>
    <property type="match status" value="1"/>
</dbReference>
<reference evidence="2" key="1">
    <citation type="submission" date="2025-08" db="UniProtKB">
        <authorList>
            <consortium name="Ensembl"/>
        </authorList>
    </citation>
    <scope>IDENTIFICATION</scope>
</reference>
<keyword evidence="3" id="KW-1185">Reference proteome</keyword>
<dbReference type="InterPro" id="IPR036465">
    <property type="entry name" value="vWFA_dom_sf"/>
</dbReference>
<evidence type="ECO:0000313" key="3">
    <source>
        <dbReference type="Proteomes" id="UP000694388"/>
    </source>
</evidence>
<dbReference type="AlphaFoldDB" id="A0A8C4QLM6"/>
<dbReference type="Pfam" id="PF00092">
    <property type="entry name" value="VWA"/>
    <property type="match status" value="1"/>
</dbReference>
<accession>A0A8C4QLM6</accession>
<dbReference type="GeneTree" id="ENSGT00940000155682"/>
<evidence type="ECO:0000313" key="2">
    <source>
        <dbReference type="Ensembl" id="ENSEBUP00000017320.1"/>
    </source>
</evidence>
<dbReference type="InterPro" id="IPR050525">
    <property type="entry name" value="ECM_Assembly_Org"/>
</dbReference>
<reference evidence="2" key="2">
    <citation type="submission" date="2025-09" db="UniProtKB">
        <authorList>
            <consortium name="Ensembl"/>
        </authorList>
    </citation>
    <scope>IDENTIFICATION</scope>
</reference>
<organism evidence="2 3">
    <name type="scientific">Eptatretus burgeri</name>
    <name type="common">Inshore hagfish</name>
    <dbReference type="NCBI Taxonomy" id="7764"/>
    <lineage>
        <taxon>Eukaryota</taxon>
        <taxon>Metazoa</taxon>
        <taxon>Chordata</taxon>
        <taxon>Craniata</taxon>
        <taxon>Vertebrata</taxon>
        <taxon>Cyclostomata</taxon>
        <taxon>Myxini</taxon>
        <taxon>Myxiniformes</taxon>
        <taxon>Myxinidae</taxon>
        <taxon>Eptatretinae</taxon>
        <taxon>Eptatretus</taxon>
    </lineage>
</organism>
<dbReference type="Proteomes" id="UP000694388">
    <property type="component" value="Unplaced"/>
</dbReference>
<proteinExistence type="predicted"/>
<dbReference type="InterPro" id="IPR002035">
    <property type="entry name" value="VWF_A"/>
</dbReference>
<protein>
    <recommendedName>
        <fullName evidence="1">VWFA domain-containing protein</fullName>
    </recommendedName>
</protein>
<dbReference type="PANTHER" id="PTHR24020:SF29">
    <property type="entry name" value="COLLAGEN ALPHA-2(VI) CHAIN"/>
    <property type="match status" value="1"/>
</dbReference>